<accession>A0A133PS38</accession>
<sequence length="85" mass="10063">MSNKFENKKVEVRGTEYLIQKIPTREAIRLRQQWQEGGVVDDEKMIDLCLEHFVISPKKKMEDFDSIVELQELIQECISFVYLGK</sequence>
<evidence type="ECO:0008006" key="3">
    <source>
        <dbReference type="Google" id="ProtNLM"/>
    </source>
</evidence>
<organism evidence="1">
    <name type="scientific">Peptoniphilus harei</name>
    <dbReference type="NCBI Taxonomy" id="54005"/>
    <lineage>
        <taxon>Bacteria</taxon>
        <taxon>Bacillati</taxon>
        <taxon>Bacillota</taxon>
        <taxon>Tissierellia</taxon>
        <taxon>Tissierellales</taxon>
        <taxon>Peptoniphilaceae</taxon>
        <taxon>Peptoniphilus</taxon>
    </lineage>
</organism>
<reference evidence="1 2" key="1">
    <citation type="submission" date="2016-01" db="EMBL/GenBank/DDBJ databases">
        <authorList>
            <person name="Oliw E.H."/>
        </authorList>
    </citation>
    <scope>NUCLEOTIDE SEQUENCE [LARGE SCALE GENOMIC DNA]</scope>
    <source>
        <strain evidence="1 2">CMW7756A</strain>
    </source>
</reference>
<dbReference type="RefSeq" id="WP_060799511.1">
    <property type="nucleotide sequence ID" value="NZ_KQ957086.1"/>
</dbReference>
<dbReference type="EMBL" id="LRQE01000004">
    <property type="protein sequence ID" value="KXA31638.1"/>
    <property type="molecule type" value="Genomic_DNA"/>
</dbReference>
<dbReference type="Proteomes" id="UP000070174">
    <property type="component" value="Unassembled WGS sequence"/>
</dbReference>
<comment type="caution">
    <text evidence="1">The sequence shown here is derived from an EMBL/GenBank/DDBJ whole genome shotgun (WGS) entry which is preliminary data.</text>
</comment>
<name>A0A133PS38_9FIRM</name>
<evidence type="ECO:0000313" key="2">
    <source>
        <dbReference type="Proteomes" id="UP000070174"/>
    </source>
</evidence>
<proteinExistence type="predicted"/>
<evidence type="ECO:0000313" key="1">
    <source>
        <dbReference type="EMBL" id="KXA31638.1"/>
    </source>
</evidence>
<protein>
    <recommendedName>
        <fullName evidence="3">Phage XkdN-like protein</fullName>
    </recommendedName>
</protein>
<dbReference type="PATRIC" id="fig|54005.3.peg.164"/>
<gene>
    <name evidence="1" type="ORF">HMPREF3229_00166</name>
</gene>
<dbReference type="AlphaFoldDB" id="A0A133PS38"/>